<accession>A0ABV0BPL8</accession>
<name>A0ABV0BPL8_9SPHI</name>
<reference evidence="2 3" key="1">
    <citation type="submission" date="2024-04" db="EMBL/GenBank/DDBJ databases">
        <title>WGS of bacteria from Torrens River.</title>
        <authorList>
            <person name="Wyrsch E.R."/>
            <person name="Drigo B."/>
        </authorList>
    </citation>
    <scope>NUCLEOTIDE SEQUENCE [LARGE SCALE GENOMIC DNA]</scope>
    <source>
        <strain evidence="2 3">TWI391</strain>
    </source>
</reference>
<organism evidence="2 3">
    <name type="scientific">Sphingobacterium kitahiroshimense</name>
    <dbReference type="NCBI Taxonomy" id="470446"/>
    <lineage>
        <taxon>Bacteria</taxon>
        <taxon>Pseudomonadati</taxon>
        <taxon>Bacteroidota</taxon>
        <taxon>Sphingobacteriia</taxon>
        <taxon>Sphingobacteriales</taxon>
        <taxon>Sphingobacteriaceae</taxon>
        <taxon>Sphingobacterium</taxon>
    </lineage>
</organism>
<dbReference type="RefSeq" id="WP_346580880.1">
    <property type="nucleotide sequence ID" value="NZ_JBDJNQ010000002.1"/>
</dbReference>
<proteinExistence type="predicted"/>
<dbReference type="EMBL" id="JBDJNQ010000002">
    <property type="protein sequence ID" value="MEN5376691.1"/>
    <property type="molecule type" value="Genomic_DNA"/>
</dbReference>
<keyword evidence="3" id="KW-1185">Reference proteome</keyword>
<feature type="signal peptide" evidence="1">
    <location>
        <begin position="1"/>
        <end position="21"/>
    </location>
</feature>
<evidence type="ECO:0000313" key="2">
    <source>
        <dbReference type="EMBL" id="MEN5376691.1"/>
    </source>
</evidence>
<feature type="chain" id="PRO_5046513596" description="MG2 domain-containing protein" evidence="1">
    <location>
        <begin position="22"/>
        <end position="776"/>
    </location>
</feature>
<sequence length="776" mass="87782">MKLLSFITFFNLIFVNLSAQAQSISKIAIHLDRTEYFPGDTILFKGYVVTDGVLDSATRNVYIDWADEEGAVLENNVYVVVDGVFAAQYLVPKNYTEHRILLNAFTKNTVDFPNLIYDKSIAIYQKNEKIVLNGGMSQIPELIMYPKIKQMLLNEPVGFLFKNPANTSFKGQIKTADGKVVEEFESDENGEVNVFLTPETNEYILEWQMVGGEKIKTALPNVVDHGYKITVGESADKYKLTVSKVGKISDEVIVQAYLDHQKLFDEKVIMQDGQDVKTLILPKDGLVNGVLQFLLYDINGNLLQKEGLITKSQETFITPDVSFVNRSSEPLGKNLLRVQLPEGELANVSVSIIDGIFPLDSTATMISDLLFKNIAKKPFENQFVQDITKDERYIAALSKDEFTIPDNGMRKPDDILLLHGKMELKEKGKKKIEKTLDNLAEDGKTKRGISFGYQGELDPVMRYMEVPFDGENSFKITDYVPFDTVQLRVTQVEDKMRFIPFKVNYTFYDLSKVDTLRNIPNAGSLWINPEVEKNPLLDNFRTRYMATLLKRDITKLDTVKISGKIINEQRVKELNNKYAKSGLFSKDGRGIDIQGDKEAKGSFNLFTYLQLGKIAGLQIISQPMTNVPIVKFKSDVVAYYINEIETTAEEVSYLAMNEIAYVKVIEGPTPTVSRGPVVAVYTLPSSEVVRDRGRLVDLQKVKGYTSLRPFQSVNENLNLSGFGDRITLYWNPILVYYKNVAAKEIEFFNNNRAGKVQVTIQGITKSGRLVYFQKVM</sequence>
<keyword evidence="1" id="KW-0732">Signal</keyword>
<evidence type="ECO:0008006" key="4">
    <source>
        <dbReference type="Google" id="ProtNLM"/>
    </source>
</evidence>
<comment type="caution">
    <text evidence="2">The sequence shown here is derived from an EMBL/GenBank/DDBJ whole genome shotgun (WGS) entry which is preliminary data.</text>
</comment>
<evidence type="ECO:0000256" key="1">
    <source>
        <dbReference type="SAM" id="SignalP"/>
    </source>
</evidence>
<protein>
    <recommendedName>
        <fullName evidence="4">MG2 domain-containing protein</fullName>
    </recommendedName>
</protein>
<gene>
    <name evidence="2" type="ORF">ABE541_05390</name>
</gene>
<dbReference type="Proteomes" id="UP001409291">
    <property type="component" value="Unassembled WGS sequence"/>
</dbReference>
<evidence type="ECO:0000313" key="3">
    <source>
        <dbReference type="Proteomes" id="UP001409291"/>
    </source>
</evidence>